<accession>A0A7M2YV59</accession>
<evidence type="ECO:0000313" key="3">
    <source>
        <dbReference type="Proteomes" id="UP000254134"/>
    </source>
</evidence>
<dbReference type="Proteomes" id="UP000254134">
    <property type="component" value="Unassembled WGS sequence"/>
</dbReference>
<feature type="compositionally biased region" description="Basic and acidic residues" evidence="1">
    <location>
        <begin position="46"/>
        <end position="55"/>
    </location>
</feature>
<comment type="caution">
    <text evidence="2">The sequence shown here is derived from an EMBL/GenBank/DDBJ whole genome shotgun (WGS) entry which is preliminary data.</text>
</comment>
<protein>
    <submittedName>
        <fullName evidence="2">Uncharacterized protein</fullName>
    </submittedName>
</protein>
<dbReference type="RefSeq" id="WP_114797300.1">
    <property type="nucleotide sequence ID" value="NZ_QQZY01000010.1"/>
</dbReference>
<name>A0A7M2YV59_9ACTN</name>
<organism evidence="2 3">
    <name type="scientific">Gaiella occulta</name>
    <dbReference type="NCBI Taxonomy" id="1002870"/>
    <lineage>
        <taxon>Bacteria</taxon>
        <taxon>Bacillati</taxon>
        <taxon>Actinomycetota</taxon>
        <taxon>Thermoleophilia</taxon>
        <taxon>Gaiellales</taxon>
        <taxon>Gaiellaceae</taxon>
        <taxon>Gaiella</taxon>
    </lineage>
</organism>
<feature type="region of interest" description="Disordered" evidence="1">
    <location>
        <begin position="40"/>
        <end position="68"/>
    </location>
</feature>
<evidence type="ECO:0000313" key="2">
    <source>
        <dbReference type="EMBL" id="RDI73308.1"/>
    </source>
</evidence>
<reference evidence="2 3" key="1">
    <citation type="submission" date="2018-07" db="EMBL/GenBank/DDBJ databases">
        <title>High-quality-draft genome sequence of Gaiella occulta.</title>
        <authorList>
            <person name="Severino R."/>
            <person name="Froufe H.J.C."/>
            <person name="Rainey F.A."/>
            <person name="Barroso C."/>
            <person name="Albuquerque L."/>
            <person name="Lobo-Da-Cunha A."/>
            <person name="Da Costa M.S."/>
            <person name="Egas C."/>
        </authorList>
    </citation>
    <scope>NUCLEOTIDE SEQUENCE [LARGE SCALE GENOMIC DNA]</scope>
    <source>
        <strain evidence="2 3">F2-233</strain>
    </source>
</reference>
<keyword evidence="3" id="KW-1185">Reference proteome</keyword>
<sequence length="105" mass="11190">MRAVVSGVDTYRWVADGEIRSADRGDEIDVSADEFDRVEGALSKPGSRDAQEPDGAKQPPGWPSTHNDLQALADSLSFEWPETKMTVAAKIAALEAAGHTPPAAE</sequence>
<gene>
    <name evidence="2" type="ORF">Gocc_2908</name>
</gene>
<reference evidence="3" key="2">
    <citation type="journal article" date="2019" name="MicrobiologyOpen">
        <title>High-quality draft genome sequence of Gaiella occulta isolated from a 150 meter deep mineral water borehole and comparison with the genome sequences of other deep-branching lineages of the phylum Actinobacteria.</title>
        <authorList>
            <person name="Severino R."/>
            <person name="Froufe H.J.C."/>
            <person name="Barroso C."/>
            <person name="Albuquerque L."/>
            <person name="Lobo-da-Cunha A."/>
            <person name="da Costa M.S."/>
            <person name="Egas C."/>
        </authorList>
    </citation>
    <scope>NUCLEOTIDE SEQUENCE [LARGE SCALE GENOMIC DNA]</scope>
    <source>
        <strain evidence="3">F2-233</strain>
    </source>
</reference>
<dbReference type="AlphaFoldDB" id="A0A7M2YV59"/>
<evidence type="ECO:0000256" key="1">
    <source>
        <dbReference type="SAM" id="MobiDB-lite"/>
    </source>
</evidence>
<dbReference type="EMBL" id="QQZY01000010">
    <property type="protein sequence ID" value="RDI73308.1"/>
    <property type="molecule type" value="Genomic_DNA"/>
</dbReference>
<proteinExistence type="predicted"/>